<evidence type="ECO:0000259" key="4">
    <source>
        <dbReference type="Pfam" id="PF12399"/>
    </source>
</evidence>
<dbReference type="SUPFAM" id="SSF52540">
    <property type="entry name" value="P-loop containing nucleoside triphosphate hydrolases"/>
    <property type="match status" value="1"/>
</dbReference>
<comment type="caution">
    <text evidence="5">The sequence shown here is derived from an EMBL/GenBank/DDBJ whole genome shotgun (WGS) entry which is preliminary data.</text>
</comment>
<feature type="non-terminal residue" evidence="5">
    <location>
        <position position="1"/>
    </location>
</feature>
<reference evidence="5" key="1">
    <citation type="journal article" date="2014" name="Front. Microbiol.">
        <title>High frequency of phylogenetically diverse reductive dehalogenase-homologous genes in deep subseafloor sedimentary metagenomes.</title>
        <authorList>
            <person name="Kawai M."/>
            <person name="Futagami T."/>
            <person name="Toyoda A."/>
            <person name="Takaki Y."/>
            <person name="Nishi S."/>
            <person name="Hori S."/>
            <person name="Arai W."/>
            <person name="Tsubouchi T."/>
            <person name="Morono Y."/>
            <person name="Uchiyama I."/>
            <person name="Ito T."/>
            <person name="Fujiyama A."/>
            <person name="Inagaki F."/>
            <person name="Takami H."/>
        </authorList>
    </citation>
    <scope>NUCLEOTIDE SEQUENCE</scope>
    <source>
        <strain evidence="5">Expedition CK06-06</strain>
    </source>
</reference>
<dbReference type="PANTHER" id="PTHR45772">
    <property type="entry name" value="CONSERVED COMPONENT OF ABC TRANSPORTER FOR NATURAL AMINO ACIDS-RELATED"/>
    <property type="match status" value="1"/>
</dbReference>
<dbReference type="EMBL" id="BARW01007700">
    <property type="protein sequence ID" value="GAI75106.1"/>
    <property type="molecule type" value="Genomic_DNA"/>
</dbReference>
<organism evidence="5">
    <name type="scientific">marine sediment metagenome</name>
    <dbReference type="NCBI Taxonomy" id="412755"/>
    <lineage>
        <taxon>unclassified sequences</taxon>
        <taxon>metagenomes</taxon>
        <taxon>ecological metagenomes</taxon>
    </lineage>
</organism>
<keyword evidence="1" id="KW-0813">Transport</keyword>
<dbReference type="InterPro" id="IPR032823">
    <property type="entry name" value="BCA_ABC_TP_C"/>
</dbReference>
<dbReference type="Pfam" id="PF12399">
    <property type="entry name" value="BCA_ABC_TP_C"/>
    <property type="match status" value="1"/>
</dbReference>
<keyword evidence="2" id="KW-0547">Nucleotide-binding</keyword>
<dbReference type="GO" id="GO:0005886">
    <property type="term" value="C:plasma membrane"/>
    <property type="evidence" value="ECO:0007669"/>
    <property type="project" value="TreeGrafter"/>
</dbReference>
<name>X1S7N1_9ZZZZ</name>
<protein>
    <recommendedName>
        <fullName evidence="4">Branched-chain amino acid ATP-binding cassette transporter C-terminal domain-containing protein</fullName>
    </recommendedName>
</protein>
<proteinExistence type="predicted"/>
<evidence type="ECO:0000256" key="3">
    <source>
        <dbReference type="ARBA" id="ARBA00022840"/>
    </source>
</evidence>
<dbReference type="AlphaFoldDB" id="X1S7N1"/>
<gene>
    <name evidence="5" type="ORF">S12H4_15966</name>
</gene>
<feature type="domain" description="Branched-chain amino acid ATP-binding cassette transporter C-terminal" evidence="4">
    <location>
        <begin position="76"/>
        <end position="97"/>
    </location>
</feature>
<dbReference type="GO" id="GO:0005524">
    <property type="term" value="F:ATP binding"/>
    <property type="evidence" value="ECO:0007669"/>
    <property type="project" value="UniProtKB-KW"/>
</dbReference>
<evidence type="ECO:0000256" key="2">
    <source>
        <dbReference type="ARBA" id="ARBA00022741"/>
    </source>
</evidence>
<dbReference type="Gene3D" id="3.40.50.300">
    <property type="entry name" value="P-loop containing nucleotide triphosphate hydrolases"/>
    <property type="match status" value="1"/>
</dbReference>
<dbReference type="InterPro" id="IPR051120">
    <property type="entry name" value="ABC_AA/LPS_Transport"/>
</dbReference>
<sequence>RKRLEVARALATGCKLLLLDEPMAGLTPTEKAHTSNLLRRINDQGITLIIVEHDMKAVMMLSSYIVLLDRGNKLIEGTPGEVTKDPRAIAAYLGEEYGNTRN</sequence>
<accession>X1S7N1</accession>
<evidence type="ECO:0000313" key="5">
    <source>
        <dbReference type="EMBL" id="GAI75106.1"/>
    </source>
</evidence>
<evidence type="ECO:0000256" key="1">
    <source>
        <dbReference type="ARBA" id="ARBA00022448"/>
    </source>
</evidence>
<dbReference type="InterPro" id="IPR027417">
    <property type="entry name" value="P-loop_NTPase"/>
</dbReference>
<keyword evidence="3" id="KW-0067">ATP-binding</keyword>